<dbReference type="Ensembl" id="ENSNPET00000002304.1">
    <property type="protein sequence ID" value="ENSNPEP00000002260.1"/>
    <property type="gene ID" value="ENSNPEG00000001740.1"/>
</dbReference>
<evidence type="ECO:0000256" key="5">
    <source>
        <dbReference type="ARBA" id="ARBA00022725"/>
    </source>
</evidence>
<feature type="transmembrane region" description="Helical" evidence="11">
    <location>
        <begin position="306"/>
        <end position="327"/>
    </location>
</feature>
<evidence type="ECO:0000256" key="6">
    <source>
        <dbReference type="ARBA" id="ARBA00022989"/>
    </source>
</evidence>
<dbReference type="InterPro" id="IPR000725">
    <property type="entry name" value="Olfact_rcpt"/>
</dbReference>
<keyword evidence="6 11" id="KW-1133">Transmembrane helix</keyword>
<dbReference type="AlphaFoldDB" id="A0A8C7E8W6"/>
<name>A0A8C7E8W6_NOTPE</name>
<dbReference type="GO" id="GO:0004984">
    <property type="term" value="F:olfactory receptor activity"/>
    <property type="evidence" value="ECO:0007669"/>
    <property type="project" value="InterPro"/>
</dbReference>
<dbReference type="SUPFAM" id="SSF81321">
    <property type="entry name" value="Family A G protein-coupled receptor-like"/>
    <property type="match status" value="1"/>
</dbReference>
<keyword evidence="14" id="KW-1185">Reference proteome</keyword>
<dbReference type="SMART" id="SM01381">
    <property type="entry name" value="7TM_GPCR_Srsx"/>
    <property type="match status" value="1"/>
</dbReference>
<feature type="domain" description="G-protein coupled receptors family 1 profile" evidence="12">
    <location>
        <begin position="79"/>
        <end position="328"/>
    </location>
</feature>
<evidence type="ECO:0000256" key="3">
    <source>
        <dbReference type="ARBA" id="ARBA00022606"/>
    </source>
</evidence>
<reference evidence="13" key="1">
    <citation type="submission" date="2025-08" db="UniProtKB">
        <authorList>
            <consortium name="Ensembl"/>
        </authorList>
    </citation>
    <scope>IDENTIFICATION</scope>
</reference>
<dbReference type="PANTHER" id="PTHR26450">
    <property type="entry name" value="OLFACTORY RECEPTOR 56B1-RELATED"/>
    <property type="match status" value="1"/>
</dbReference>
<dbReference type="GO" id="GO:0005886">
    <property type="term" value="C:plasma membrane"/>
    <property type="evidence" value="ECO:0007669"/>
    <property type="project" value="UniProtKB-SubCell"/>
</dbReference>
<evidence type="ECO:0000256" key="2">
    <source>
        <dbReference type="ARBA" id="ARBA00022475"/>
    </source>
</evidence>
<feature type="transmembrane region" description="Helical" evidence="11">
    <location>
        <begin position="243"/>
        <end position="264"/>
    </location>
</feature>
<sequence>MTIFSFPSLCPQFSHCCSLMLSRFCTEKKKTRLFYMASDSFHCPNSSSSFVLVGVPGLEAFHTWLGILFCLQYIVVLVGNGMVLLVISLDDSLRNPMHCFLAMLAAVDLVMVTSTVPKMLSIFWLNSTETGYPACFVQMFLVHSSTSEESGVLLAMAFDRYIAISQPLKYEAILTHQTVVQIGLAIVGRALLFMVPLTWMVTNLSFCNSRVVPHSYCEHMAVAKLAYTDPRSISLYSTAGSSLIVGMDMAFIAVSYGMIIKAVLGKKSSHRKAFSTCGCHICVMLLYYIPGLVSMYIQALGRSVPAWAQVLLADLYLTIPTMLNPIIYSMRSKQIRRAVLKVLFSKKVHA</sequence>
<dbReference type="PANTHER" id="PTHR26450:SF177">
    <property type="entry name" value="OLFACTORY RECEPTOR 52I1-RELATED"/>
    <property type="match status" value="1"/>
</dbReference>
<evidence type="ECO:0000259" key="12">
    <source>
        <dbReference type="PROSITE" id="PS50262"/>
    </source>
</evidence>
<dbReference type="Proteomes" id="UP000694420">
    <property type="component" value="Unplaced"/>
</dbReference>
<feature type="transmembrane region" description="Helical" evidence="11">
    <location>
        <begin position="179"/>
        <end position="201"/>
    </location>
</feature>
<feature type="transmembrane region" description="Helical" evidence="11">
    <location>
        <begin position="64"/>
        <end position="87"/>
    </location>
</feature>
<organism evidence="13 14">
    <name type="scientific">Nothoprocta perdicaria</name>
    <name type="common">Chilean tinamou</name>
    <name type="synonym">Crypturus perdicarius</name>
    <dbReference type="NCBI Taxonomy" id="30464"/>
    <lineage>
        <taxon>Eukaryota</taxon>
        <taxon>Metazoa</taxon>
        <taxon>Chordata</taxon>
        <taxon>Craniata</taxon>
        <taxon>Vertebrata</taxon>
        <taxon>Euteleostomi</taxon>
        <taxon>Archelosauria</taxon>
        <taxon>Archosauria</taxon>
        <taxon>Dinosauria</taxon>
        <taxon>Saurischia</taxon>
        <taxon>Theropoda</taxon>
        <taxon>Coelurosauria</taxon>
        <taxon>Aves</taxon>
        <taxon>Palaeognathae</taxon>
        <taxon>Tinamiformes</taxon>
        <taxon>Tinamidae</taxon>
        <taxon>Nothoprocta</taxon>
    </lineage>
</organism>
<dbReference type="PRINTS" id="PR00245">
    <property type="entry name" value="OLFACTORYR"/>
</dbReference>
<keyword evidence="5" id="KW-0552">Olfaction</keyword>
<evidence type="ECO:0000313" key="14">
    <source>
        <dbReference type="Proteomes" id="UP000694420"/>
    </source>
</evidence>
<keyword evidence="7" id="KW-0297">G-protein coupled receptor</keyword>
<evidence type="ECO:0000256" key="8">
    <source>
        <dbReference type="ARBA" id="ARBA00023136"/>
    </source>
</evidence>
<keyword evidence="8 11" id="KW-0472">Membrane</keyword>
<evidence type="ECO:0000313" key="13">
    <source>
        <dbReference type="Ensembl" id="ENSNPEP00000002260.1"/>
    </source>
</evidence>
<gene>
    <name evidence="13" type="primary">LOC112954762</name>
</gene>
<keyword evidence="2" id="KW-1003">Cell membrane</keyword>
<dbReference type="Pfam" id="PF13853">
    <property type="entry name" value="7tm_4"/>
    <property type="match status" value="1"/>
</dbReference>
<evidence type="ECO:0000256" key="11">
    <source>
        <dbReference type="SAM" id="Phobius"/>
    </source>
</evidence>
<dbReference type="InterPro" id="IPR050402">
    <property type="entry name" value="OR51/52/56-like"/>
</dbReference>
<reference evidence="13" key="2">
    <citation type="submission" date="2025-09" db="UniProtKB">
        <authorList>
            <consortium name="Ensembl"/>
        </authorList>
    </citation>
    <scope>IDENTIFICATION</scope>
</reference>
<evidence type="ECO:0000256" key="9">
    <source>
        <dbReference type="ARBA" id="ARBA00023170"/>
    </source>
</evidence>
<dbReference type="InterPro" id="IPR000276">
    <property type="entry name" value="GPCR_Rhodpsn"/>
</dbReference>
<keyword evidence="3" id="KW-0716">Sensory transduction</keyword>
<dbReference type="Gene3D" id="1.20.1070.10">
    <property type="entry name" value="Rhodopsin 7-helix transmembrane proteins"/>
    <property type="match status" value="1"/>
</dbReference>
<dbReference type="FunFam" id="1.20.1070.10:FF:000013">
    <property type="entry name" value="Olfactory receptor"/>
    <property type="match status" value="1"/>
</dbReference>
<evidence type="ECO:0000256" key="1">
    <source>
        <dbReference type="ARBA" id="ARBA00004651"/>
    </source>
</evidence>
<accession>A0A8C7E8W6</accession>
<evidence type="ECO:0000256" key="10">
    <source>
        <dbReference type="ARBA" id="ARBA00023224"/>
    </source>
</evidence>
<evidence type="ECO:0000256" key="7">
    <source>
        <dbReference type="ARBA" id="ARBA00023040"/>
    </source>
</evidence>
<keyword evidence="10" id="KW-0807">Transducer</keyword>
<feature type="transmembrane region" description="Helical" evidence="11">
    <location>
        <begin position="276"/>
        <end position="300"/>
    </location>
</feature>
<keyword evidence="4 11" id="KW-0812">Transmembrane</keyword>
<dbReference type="PRINTS" id="PR00237">
    <property type="entry name" value="GPCRRHODOPSN"/>
</dbReference>
<keyword evidence="9" id="KW-0675">Receptor</keyword>
<dbReference type="GO" id="GO:0004930">
    <property type="term" value="F:G protein-coupled receptor activity"/>
    <property type="evidence" value="ECO:0007669"/>
    <property type="project" value="UniProtKB-KW"/>
</dbReference>
<protein>
    <submittedName>
        <fullName evidence="13">Olfactory receptor 52I2-like</fullName>
    </submittedName>
</protein>
<dbReference type="PROSITE" id="PS50262">
    <property type="entry name" value="G_PROTEIN_RECEP_F1_2"/>
    <property type="match status" value="1"/>
</dbReference>
<evidence type="ECO:0000256" key="4">
    <source>
        <dbReference type="ARBA" id="ARBA00022692"/>
    </source>
</evidence>
<comment type="subcellular location">
    <subcellularLocation>
        <location evidence="1">Cell membrane</location>
        <topology evidence="1">Multi-pass membrane protein</topology>
    </subcellularLocation>
</comment>
<dbReference type="InterPro" id="IPR017452">
    <property type="entry name" value="GPCR_Rhodpsn_7TM"/>
</dbReference>
<proteinExistence type="predicted"/>